<gene>
    <name evidence="2" type="ORF">AVEN_55529_1</name>
</gene>
<name>A0A4Y2C9M0_ARAVE</name>
<keyword evidence="3" id="KW-1185">Reference proteome</keyword>
<organism evidence="2 3">
    <name type="scientific">Araneus ventricosus</name>
    <name type="common">Orbweaver spider</name>
    <name type="synonym">Epeira ventricosa</name>
    <dbReference type="NCBI Taxonomy" id="182803"/>
    <lineage>
        <taxon>Eukaryota</taxon>
        <taxon>Metazoa</taxon>
        <taxon>Ecdysozoa</taxon>
        <taxon>Arthropoda</taxon>
        <taxon>Chelicerata</taxon>
        <taxon>Arachnida</taxon>
        <taxon>Araneae</taxon>
        <taxon>Araneomorphae</taxon>
        <taxon>Entelegynae</taxon>
        <taxon>Araneoidea</taxon>
        <taxon>Araneidae</taxon>
        <taxon>Araneus</taxon>
    </lineage>
</organism>
<evidence type="ECO:0000313" key="3">
    <source>
        <dbReference type="Proteomes" id="UP000499080"/>
    </source>
</evidence>
<evidence type="ECO:0000313" key="2">
    <source>
        <dbReference type="EMBL" id="GBM01019.1"/>
    </source>
</evidence>
<protein>
    <submittedName>
        <fullName evidence="2">Uncharacterized protein</fullName>
    </submittedName>
</protein>
<dbReference type="EMBL" id="BGPR01000163">
    <property type="protein sequence ID" value="GBM01019.1"/>
    <property type="molecule type" value="Genomic_DNA"/>
</dbReference>
<feature type="region of interest" description="Disordered" evidence="1">
    <location>
        <begin position="1"/>
        <end position="20"/>
    </location>
</feature>
<proteinExistence type="predicted"/>
<dbReference type="Proteomes" id="UP000499080">
    <property type="component" value="Unassembled WGS sequence"/>
</dbReference>
<evidence type="ECO:0000256" key="1">
    <source>
        <dbReference type="SAM" id="MobiDB-lite"/>
    </source>
</evidence>
<accession>A0A4Y2C9M0</accession>
<comment type="caution">
    <text evidence="2">The sequence shown here is derived from an EMBL/GenBank/DDBJ whole genome shotgun (WGS) entry which is preliminary data.</text>
</comment>
<sequence length="354" mass="41235">MFNSTKEDLEKTSEQLQETTQKYQETASELCNTKNALCYTQEVLSKTALDRDEKEFLINVQKKTEKKLSQQAHTLLEVAEETSNDVNQLHEKIDRKKQVEKMNESSCENFRKLHQLQCAKLDDIITEEKEKDAHFLQIVKGYLDEIMNGFLVGRNKFSSCLHDLSHEFSSSLQDFSASLNKETSNQRQRIATISQTIDSKKVEQNINTETFLNENLPSLFTRLAAVNSEMFSLFEDNHNKLCQKINEHKNAVEVQVTKEREMLCEMSNTLDSFFEKYDAVVEDLMKHSKLVLQFKQEREKKVKKFTANMATILAEFNNNYDEMEAEGDKDLLQFKEYIPKLNSTADDYLRPVKE</sequence>
<feature type="compositionally biased region" description="Basic and acidic residues" evidence="1">
    <location>
        <begin position="1"/>
        <end position="13"/>
    </location>
</feature>
<reference evidence="2 3" key="1">
    <citation type="journal article" date="2019" name="Sci. Rep.">
        <title>Orb-weaving spider Araneus ventricosus genome elucidates the spidroin gene catalogue.</title>
        <authorList>
            <person name="Kono N."/>
            <person name="Nakamura H."/>
            <person name="Ohtoshi R."/>
            <person name="Moran D.A.P."/>
            <person name="Shinohara A."/>
            <person name="Yoshida Y."/>
            <person name="Fujiwara M."/>
            <person name="Mori M."/>
            <person name="Tomita M."/>
            <person name="Arakawa K."/>
        </authorList>
    </citation>
    <scope>NUCLEOTIDE SEQUENCE [LARGE SCALE GENOMIC DNA]</scope>
</reference>
<dbReference type="AlphaFoldDB" id="A0A4Y2C9M0"/>